<dbReference type="OrthoDB" id="332863at2759"/>
<dbReference type="Proteomes" id="UP000247498">
    <property type="component" value="Unassembled WGS sequence"/>
</dbReference>
<gene>
    <name evidence="4" type="ORF">Rsub_04306</name>
</gene>
<dbReference type="Gene3D" id="3.60.15.10">
    <property type="entry name" value="Ribonuclease Z/Hydroxyacylglutathione hydrolase-like"/>
    <property type="match status" value="1"/>
</dbReference>
<name>A0A2V0NVA1_9CHLO</name>
<evidence type="ECO:0000259" key="3">
    <source>
        <dbReference type="Pfam" id="PF12706"/>
    </source>
</evidence>
<accession>A0A2V0NVA1</accession>
<dbReference type="InterPro" id="IPR036866">
    <property type="entry name" value="RibonucZ/Hydroxyglut_hydro"/>
</dbReference>
<keyword evidence="5" id="KW-1185">Reference proteome</keyword>
<reference evidence="4 5" key="1">
    <citation type="journal article" date="2018" name="Sci. Rep.">
        <title>Raphidocelis subcapitata (=Pseudokirchneriella subcapitata) provides an insight into genome evolution and environmental adaptations in the Sphaeropleales.</title>
        <authorList>
            <person name="Suzuki S."/>
            <person name="Yamaguchi H."/>
            <person name="Nakajima N."/>
            <person name="Kawachi M."/>
        </authorList>
    </citation>
    <scope>NUCLEOTIDE SEQUENCE [LARGE SCALE GENOMIC DNA]</scope>
    <source>
        <strain evidence="4 5">NIES-35</strain>
    </source>
</reference>
<dbReference type="EMBL" id="BDRX01000025">
    <property type="protein sequence ID" value="GBF91566.1"/>
    <property type="molecule type" value="Genomic_DNA"/>
</dbReference>
<feature type="chain" id="PRO_5016020576" evidence="2">
    <location>
        <begin position="27"/>
        <end position="423"/>
    </location>
</feature>
<feature type="signal peptide" evidence="2">
    <location>
        <begin position="1"/>
        <end position="26"/>
    </location>
</feature>
<dbReference type="AlphaFoldDB" id="A0A2V0NVA1"/>
<dbReference type="Pfam" id="PF12706">
    <property type="entry name" value="Lactamase_B_2"/>
    <property type="match status" value="1"/>
</dbReference>
<comment type="caution">
    <text evidence="4">The sequence shown here is derived from an EMBL/GenBank/DDBJ whole genome shotgun (WGS) entry which is preliminary data.</text>
</comment>
<evidence type="ECO:0000313" key="4">
    <source>
        <dbReference type="EMBL" id="GBF91566.1"/>
    </source>
</evidence>
<dbReference type="STRING" id="307507.A0A2V0NVA1"/>
<evidence type="ECO:0000256" key="2">
    <source>
        <dbReference type="SAM" id="SignalP"/>
    </source>
</evidence>
<dbReference type="GO" id="GO:0005737">
    <property type="term" value="C:cytoplasm"/>
    <property type="evidence" value="ECO:0007669"/>
    <property type="project" value="TreeGrafter"/>
</dbReference>
<dbReference type="PANTHER" id="PTHR15032:SF4">
    <property type="entry name" value="N-ACYL-PHOSPHATIDYLETHANOLAMINE-HYDROLYZING PHOSPHOLIPASE D"/>
    <property type="match status" value="1"/>
</dbReference>
<proteinExistence type="predicted"/>
<protein>
    <submittedName>
        <fullName evidence="4">N-acyl-phosphatidylethanolamine-hydrolyzing phospholipase D</fullName>
    </submittedName>
</protein>
<dbReference type="InterPro" id="IPR001279">
    <property type="entry name" value="Metallo-B-lactamas"/>
</dbReference>
<dbReference type="PANTHER" id="PTHR15032">
    <property type="entry name" value="N-ACYL-PHOSPHATIDYLETHANOLAMINE-HYDROLYZING PHOSPHOLIPASE D"/>
    <property type="match status" value="1"/>
</dbReference>
<dbReference type="SUPFAM" id="SSF56281">
    <property type="entry name" value="Metallo-hydrolase/oxidoreductase"/>
    <property type="match status" value="1"/>
</dbReference>
<sequence>MPARRAAARLLAYVFGAGAAVTGARAAAAVMVGAVGGGWPAPRDGGGRFTNPWESWTGDKRLGDVFEFGRQMRALGVPNWGHLTANRRPSRKDMRAAFPLHAPDYPAVAAPPPGSLAALWAGHASVLFSLDGLALLTDPVFARRASPLRWLGPERAVPAPVAVEDPGLRVDAVLISHNHYDHLCDETVKRLHRRFGPGLAWYVPLGLAGWFRRRGIANVTELDWWQEVQHPGSKVRLVLTPAQHWSARTPFDTRRTLWGGWAALGERRRFWFAGDTGHAPGLFEEIGQRLGPFDLAAIPIGAYEPRGFMAPQHVGPREAVAIHRAVRARRSIGVHCCTFHLTLEPLDEPPALLASEAAAAGLAPDEFVVLQHGATITVRDGEILTAPLHTLPLPAPAAAAAARPTPGAAIEANPGGSGGGGEL</sequence>
<feature type="domain" description="Metallo-beta-lactamase" evidence="3">
    <location>
        <begin position="135"/>
        <end position="335"/>
    </location>
</feature>
<feature type="region of interest" description="Disordered" evidence="1">
    <location>
        <begin position="402"/>
        <end position="423"/>
    </location>
</feature>
<organism evidence="4 5">
    <name type="scientific">Raphidocelis subcapitata</name>
    <dbReference type="NCBI Taxonomy" id="307507"/>
    <lineage>
        <taxon>Eukaryota</taxon>
        <taxon>Viridiplantae</taxon>
        <taxon>Chlorophyta</taxon>
        <taxon>core chlorophytes</taxon>
        <taxon>Chlorophyceae</taxon>
        <taxon>CS clade</taxon>
        <taxon>Sphaeropleales</taxon>
        <taxon>Selenastraceae</taxon>
        <taxon>Raphidocelis</taxon>
    </lineage>
</organism>
<keyword evidence="2" id="KW-0732">Signal</keyword>
<evidence type="ECO:0000313" key="5">
    <source>
        <dbReference type="Proteomes" id="UP000247498"/>
    </source>
</evidence>
<evidence type="ECO:0000256" key="1">
    <source>
        <dbReference type="SAM" id="MobiDB-lite"/>
    </source>
</evidence>
<dbReference type="InParanoid" id="A0A2V0NVA1"/>